<evidence type="ECO:0000256" key="5">
    <source>
        <dbReference type="ARBA" id="ARBA00022490"/>
    </source>
</evidence>
<evidence type="ECO:0000256" key="8">
    <source>
        <dbReference type="ARBA" id="ARBA00023135"/>
    </source>
</evidence>
<gene>
    <name evidence="13" type="primary">SRP68</name>
    <name evidence="13" type="ORF">EC973_002207</name>
</gene>
<keyword evidence="8 12" id="KW-0733">Signal recognition particle</keyword>
<keyword evidence="9" id="KW-0539">Nucleus</keyword>
<dbReference type="EMBL" id="JABAYA010000016">
    <property type="protein sequence ID" value="KAF7730401.1"/>
    <property type="molecule type" value="Genomic_DNA"/>
</dbReference>
<protein>
    <recommendedName>
        <fullName evidence="11 12">Signal recognition particle subunit SRP68</fullName>
        <shortName evidence="12">SRP68</shortName>
    </recommendedName>
</protein>
<dbReference type="GO" id="GO:0008312">
    <property type="term" value="F:7S RNA binding"/>
    <property type="evidence" value="ECO:0007669"/>
    <property type="project" value="InterPro"/>
</dbReference>
<evidence type="ECO:0000256" key="9">
    <source>
        <dbReference type="ARBA" id="ARBA00023242"/>
    </source>
</evidence>
<keyword evidence="5 12" id="KW-0963">Cytoplasm</keyword>
<name>A0A8H7BTP8_9FUNG</name>
<dbReference type="PANTHER" id="PTHR12860">
    <property type="entry name" value="SIGNAL RECOGNITION PARTICLE 68 KDA PROTEIN"/>
    <property type="match status" value="1"/>
</dbReference>
<dbReference type="GO" id="GO:0006614">
    <property type="term" value="P:SRP-dependent cotranslational protein targeting to membrane"/>
    <property type="evidence" value="ECO:0007669"/>
    <property type="project" value="InterPro"/>
</dbReference>
<evidence type="ECO:0000256" key="4">
    <source>
        <dbReference type="ARBA" id="ARBA00009352"/>
    </source>
</evidence>
<reference evidence="13" key="1">
    <citation type="submission" date="2020-01" db="EMBL/GenBank/DDBJ databases">
        <title>Genome Sequencing of Three Apophysomyces-Like Fungal Strains Confirms a Novel Fungal Genus in the Mucoromycota with divergent Burkholderia-like Endosymbiotic Bacteria.</title>
        <authorList>
            <person name="Stajich J.E."/>
            <person name="Macias A.M."/>
            <person name="Carter-House D."/>
            <person name="Lovett B."/>
            <person name="Kasson L.R."/>
            <person name="Berry K."/>
            <person name="Grigoriev I."/>
            <person name="Chang Y."/>
            <person name="Spatafora J."/>
            <person name="Kasson M.T."/>
        </authorList>
    </citation>
    <scope>NUCLEOTIDE SEQUENCE</scope>
    <source>
        <strain evidence="13">NRRL A-21654</strain>
    </source>
</reference>
<dbReference type="GO" id="GO:0005730">
    <property type="term" value="C:nucleolus"/>
    <property type="evidence" value="ECO:0007669"/>
    <property type="project" value="UniProtKB-SubCell"/>
</dbReference>
<evidence type="ECO:0000313" key="14">
    <source>
        <dbReference type="Proteomes" id="UP000605846"/>
    </source>
</evidence>
<dbReference type="InterPro" id="IPR034652">
    <property type="entry name" value="SRP68-RBD"/>
</dbReference>
<evidence type="ECO:0000256" key="7">
    <source>
        <dbReference type="ARBA" id="ARBA00022884"/>
    </source>
</evidence>
<evidence type="ECO:0000256" key="3">
    <source>
        <dbReference type="ARBA" id="ARBA00004604"/>
    </source>
</evidence>
<evidence type="ECO:0000256" key="11">
    <source>
        <dbReference type="ARBA" id="ARBA00029498"/>
    </source>
</evidence>
<evidence type="ECO:0000256" key="10">
    <source>
        <dbReference type="ARBA" id="ARBA00023274"/>
    </source>
</evidence>
<dbReference type="InterPro" id="IPR038253">
    <property type="entry name" value="SRP68_N_sf"/>
</dbReference>
<dbReference type="GO" id="GO:0030942">
    <property type="term" value="F:endoplasmic reticulum signal peptide binding"/>
    <property type="evidence" value="ECO:0007669"/>
    <property type="project" value="InterPro"/>
</dbReference>
<keyword evidence="6" id="KW-0256">Endoplasmic reticulum</keyword>
<dbReference type="GO" id="GO:0005829">
    <property type="term" value="C:cytosol"/>
    <property type="evidence" value="ECO:0007669"/>
    <property type="project" value="UniProtKB-ARBA"/>
</dbReference>
<evidence type="ECO:0000256" key="6">
    <source>
        <dbReference type="ARBA" id="ARBA00022824"/>
    </source>
</evidence>
<dbReference type="Pfam" id="PF16969">
    <property type="entry name" value="SRP68"/>
    <property type="match status" value="1"/>
</dbReference>
<evidence type="ECO:0000256" key="12">
    <source>
        <dbReference type="PIRNR" id="PIRNR038995"/>
    </source>
</evidence>
<dbReference type="AlphaFoldDB" id="A0A8H7BTP8"/>
<evidence type="ECO:0000256" key="2">
    <source>
        <dbReference type="ARBA" id="ARBA00004496"/>
    </source>
</evidence>
<keyword evidence="10 12" id="KW-0687">Ribonucleoprotein</keyword>
<evidence type="ECO:0000313" key="13">
    <source>
        <dbReference type="EMBL" id="KAF7730401.1"/>
    </source>
</evidence>
<dbReference type="InterPro" id="IPR026258">
    <property type="entry name" value="SRP68"/>
</dbReference>
<organism evidence="13 14">
    <name type="scientific">Apophysomyces ossiformis</name>
    <dbReference type="NCBI Taxonomy" id="679940"/>
    <lineage>
        <taxon>Eukaryota</taxon>
        <taxon>Fungi</taxon>
        <taxon>Fungi incertae sedis</taxon>
        <taxon>Mucoromycota</taxon>
        <taxon>Mucoromycotina</taxon>
        <taxon>Mucoromycetes</taxon>
        <taxon>Mucorales</taxon>
        <taxon>Mucorineae</taxon>
        <taxon>Mucoraceae</taxon>
        <taxon>Apophysomyces</taxon>
    </lineage>
</organism>
<dbReference type="FunFam" id="1.10.3450.40:FF:000001">
    <property type="entry name" value="Signal recognition particle subunit SRP68"/>
    <property type="match status" value="1"/>
</dbReference>
<dbReference type="GO" id="GO:0005047">
    <property type="term" value="F:signal recognition particle binding"/>
    <property type="evidence" value="ECO:0007669"/>
    <property type="project" value="InterPro"/>
</dbReference>
<accession>A0A8H7BTP8</accession>
<dbReference type="GO" id="GO:0005786">
    <property type="term" value="C:signal recognition particle, endoplasmic reticulum targeting"/>
    <property type="evidence" value="ECO:0007669"/>
    <property type="project" value="UniProtKB-KW"/>
</dbReference>
<comment type="similarity">
    <text evidence="4 12">Belongs to the SRP68 family.</text>
</comment>
<dbReference type="Proteomes" id="UP000605846">
    <property type="component" value="Unassembled WGS sequence"/>
</dbReference>
<keyword evidence="14" id="KW-1185">Reference proteome</keyword>
<dbReference type="CDD" id="cd15481">
    <property type="entry name" value="SRP68-RBD"/>
    <property type="match status" value="1"/>
</dbReference>
<dbReference type="OrthoDB" id="10255118at2759"/>
<evidence type="ECO:0000256" key="1">
    <source>
        <dbReference type="ARBA" id="ARBA00004240"/>
    </source>
</evidence>
<proteinExistence type="inferred from homology"/>
<dbReference type="Gene3D" id="1.10.3450.40">
    <property type="entry name" value="Signal recognition particle, SRP68 subunit, RNA-binding domain"/>
    <property type="match status" value="1"/>
</dbReference>
<comment type="function">
    <text evidence="12">Component of the signal recognition particle (SRP) complex, a ribonucleoprotein complex that mediates the cotranslational targeting of secretory and membrane proteins to the endoplasmic reticulum (ER). The SRP complex interacts with the signal sequence in nascent secretory and membrane proteins and directs them to the membrane of the ER.</text>
</comment>
<comment type="caution">
    <text evidence="13">The sequence shown here is derived from an EMBL/GenBank/DDBJ whole genome shotgun (WGS) entry which is preliminary data.</text>
</comment>
<dbReference type="PIRSF" id="PIRSF038995">
    <property type="entry name" value="SRP68"/>
    <property type="match status" value="1"/>
</dbReference>
<keyword evidence="7 12" id="KW-0694">RNA-binding</keyword>
<dbReference type="GO" id="GO:0005783">
    <property type="term" value="C:endoplasmic reticulum"/>
    <property type="evidence" value="ECO:0007669"/>
    <property type="project" value="UniProtKB-SubCell"/>
</dbReference>
<dbReference type="PANTHER" id="PTHR12860:SF0">
    <property type="entry name" value="SIGNAL RECOGNITION PARTICLE SUBUNIT SRP68"/>
    <property type="match status" value="1"/>
</dbReference>
<comment type="subcellular location">
    <subcellularLocation>
        <location evidence="2 12">Cytoplasm</location>
    </subcellularLocation>
    <subcellularLocation>
        <location evidence="1">Endoplasmic reticulum</location>
    </subcellularLocation>
    <subcellularLocation>
        <location evidence="3">Nucleus</location>
        <location evidence="3">Nucleolus</location>
    </subcellularLocation>
</comment>
<sequence>METTGNVNATGSAPTLSVDVLRIINEARMTYGLRHGDYQRYRQHCTRRVLRLRQILKLTQPDNKKGYRPKELPSELDNPLYFHLHIYDVERDWAYAMELKQESANTVNLRKKHHLIKRLKRAYQRSEAFYAICKNQQVDGRSILDAKAYSSTLKGYLNVEQEKWQNALEGFITARIIYERFATTSSSAHAEALYYSAVDEIDPNIRFSAYKLRLTGQTGSSSVEDVLDTFRSQHPDVIQQLELQLSEVVREGPKEEKHSVEITWRNKNFNVKNKEIVAAIAKAENGEDSVTEWAEAEKLVKAIIKEDKDATAKVASSRSARTSEELEYTYAYIAYNLYFRTILRDVRKVHELQSIGGKPQEMVKLYDGVLKNIENTRSLSVIKDDHAFESELDILCRYYRAHRCAYVAMAYAGINKVAEAFALYQRAQNYATEAKQLRQAHRFSDESLLVLTDRNLVELDRVIHTGTVQVHTASYLANDGDEDLIRKMRELNLDESGENTLVEGLSSLSIDVPSTFKPVVCKPFYFDLAANYVKYPESLSERANKPAGNIWKYFGFGGR</sequence>